<dbReference type="RefSeq" id="XP_009032168.1">
    <property type="nucleotide sequence ID" value="XM_009033920.1"/>
</dbReference>
<dbReference type="eggNOG" id="ENOG502QSI1">
    <property type="taxonomic scope" value="Eukaryota"/>
</dbReference>
<dbReference type="GeneID" id="20219017"/>
<accession>F0XX17</accession>
<keyword evidence="3" id="KW-1185">Reference proteome</keyword>
<dbReference type="OMA" id="RYDANIV"/>
<dbReference type="KEGG" id="aaf:AURANDRAFT_18648"/>
<proteinExistence type="predicted"/>
<dbReference type="SUPFAM" id="SSF101960">
    <property type="entry name" value="Stabilizer of iron transporter SufD"/>
    <property type="match status" value="1"/>
</dbReference>
<dbReference type="Proteomes" id="UP000002729">
    <property type="component" value="Unassembled WGS sequence"/>
</dbReference>
<sequence length="327" mass="34408">MRNRLGAGCWCALNAACAGDGVVVWAREDAAAAAAAAARDDDGARVAAGGAAAAPARLHVVHVRSAGATGVLHPRTVVHVGDGARVALRESFVAVGPAAEKRSRLTNARTNCRVGAGGVLTHVLDSQEADQVHVHHVQCGVRRDGEFRSRAISDGAAVGRVAVEAEILGPHARFDFLGLQLGAGDQNLDLRTALRHTAGDAESVQDIRNVAGERAKLTFKGRIAVPVTGQKTNADQICKSLLLDDGATVNAMPSLEIVADDVKCTHGATIADLDEEGLFYLNSRMLSEKDARKLLLKAFCYDIVQRTDLLPPATVDRLDAKLSQLTV</sequence>
<feature type="domain" description="SUF system FeS cluster assembly SufBD core" evidence="1">
    <location>
        <begin position="67"/>
        <end position="299"/>
    </location>
</feature>
<protein>
    <submittedName>
        <fullName evidence="2">Putative FeS assembly protein</fullName>
    </submittedName>
</protein>
<evidence type="ECO:0000313" key="3">
    <source>
        <dbReference type="Proteomes" id="UP000002729"/>
    </source>
</evidence>
<dbReference type="AlphaFoldDB" id="F0XX17"/>
<dbReference type="GO" id="GO:0016226">
    <property type="term" value="P:iron-sulfur cluster assembly"/>
    <property type="evidence" value="ECO:0007669"/>
    <property type="project" value="InterPro"/>
</dbReference>
<organism evidence="3">
    <name type="scientific">Aureococcus anophagefferens</name>
    <name type="common">Harmful bloom alga</name>
    <dbReference type="NCBI Taxonomy" id="44056"/>
    <lineage>
        <taxon>Eukaryota</taxon>
        <taxon>Sar</taxon>
        <taxon>Stramenopiles</taxon>
        <taxon>Ochrophyta</taxon>
        <taxon>Pelagophyceae</taxon>
        <taxon>Pelagomonadales</taxon>
        <taxon>Pelagomonadaceae</taxon>
        <taxon>Aureococcus</taxon>
    </lineage>
</organism>
<gene>
    <name evidence="2" type="primary">ISC1</name>
    <name evidence="2" type="ORF">AURANDRAFT_18648</name>
</gene>
<dbReference type="InterPro" id="IPR037284">
    <property type="entry name" value="SUF_FeS_clus_asmbl_SufBD_sf"/>
</dbReference>
<dbReference type="OrthoDB" id="2510at2759"/>
<dbReference type="InParanoid" id="F0XX17"/>
<dbReference type="EMBL" id="GL833120">
    <property type="protein sequence ID" value="EGB12493.1"/>
    <property type="molecule type" value="Genomic_DNA"/>
</dbReference>
<dbReference type="Pfam" id="PF01458">
    <property type="entry name" value="SUFBD_core"/>
    <property type="match status" value="1"/>
</dbReference>
<evidence type="ECO:0000259" key="1">
    <source>
        <dbReference type="Pfam" id="PF01458"/>
    </source>
</evidence>
<dbReference type="InterPro" id="IPR000825">
    <property type="entry name" value="SUF_FeS_clus_asmbl_SufBD_core"/>
</dbReference>
<reference evidence="2 3" key="1">
    <citation type="journal article" date="2011" name="Proc. Natl. Acad. Sci. U.S.A.">
        <title>Niche of harmful alga Aureococcus anophagefferens revealed through ecogenomics.</title>
        <authorList>
            <person name="Gobler C.J."/>
            <person name="Berry D.L."/>
            <person name="Dyhrman S.T."/>
            <person name="Wilhelm S.W."/>
            <person name="Salamov A."/>
            <person name="Lobanov A.V."/>
            <person name="Zhang Y."/>
            <person name="Collier J.L."/>
            <person name="Wurch L.L."/>
            <person name="Kustka A.B."/>
            <person name="Dill B.D."/>
            <person name="Shah M."/>
            <person name="VerBerkmoes N.C."/>
            <person name="Kuo A."/>
            <person name="Terry A."/>
            <person name="Pangilinan J."/>
            <person name="Lindquist E.A."/>
            <person name="Lucas S."/>
            <person name="Paulsen I.T."/>
            <person name="Hattenrath-Lehmann T.K."/>
            <person name="Talmage S.C."/>
            <person name="Walker E.A."/>
            <person name="Koch F."/>
            <person name="Burson A.M."/>
            <person name="Marcoval M.A."/>
            <person name="Tang Y.Z."/>
            <person name="Lecleir G.R."/>
            <person name="Coyne K.J."/>
            <person name="Berg G.M."/>
            <person name="Bertrand E.M."/>
            <person name="Saito M.A."/>
            <person name="Gladyshev V.N."/>
            <person name="Grigoriev I.V."/>
        </authorList>
    </citation>
    <scope>NUCLEOTIDE SEQUENCE [LARGE SCALE GENOMIC DNA]</scope>
    <source>
        <strain evidence="3">CCMP 1984</strain>
    </source>
</reference>
<dbReference type="PANTHER" id="PTHR43575">
    <property type="entry name" value="PROTEIN ABCI7, CHLOROPLASTIC"/>
    <property type="match status" value="1"/>
</dbReference>
<dbReference type="InterPro" id="IPR055346">
    <property type="entry name" value="Fe-S_cluster_assembly_SufBD"/>
</dbReference>
<dbReference type="PANTHER" id="PTHR43575:SF1">
    <property type="entry name" value="PROTEIN ABCI7, CHLOROPLASTIC"/>
    <property type="match status" value="1"/>
</dbReference>
<name>F0XX17_AURAN</name>
<evidence type="ECO:0000313" key="2">
    <source>
        <dbReference type="EMBL" id="EGB12493.1"/>
    </source>
</evidence>